<evidence type="ECO:0000256" key="3">
    <source>
        <dbReference type="ARBA" id="ARBA00023180"/>
    </source>
</evidence>
<dbReference type="PANTHER" id="PTHR13986:SF8">
    <property type="entry name" value="PROLYL 3-HYDROXYLASE 1-LIKE PROTEIN"/>
    <property type="match status" value="1"/>
</dbReference>
<dbReference type="Proteomes" id="UP000270094">
    <property type="component" value="Unassembled WGS sequence"/>
</dbReference>
<evidence type="ECO:0000259" key="4">
    <source>
        <dbReference type="Pfam" id="PF23557"/>
    </source>
</evidence>
<organism evidence="5 6">
    <name type="scientific">Strongylus vulgaris</name>
    <name type="common">Blood worm</name>
    <dbReference type="NCBI Taxonomy" id="40348"/>
    <lineage>
        <taxon>Eukaryota</taxon>
        <taxon>Metazoa</taxon>
        <taxon>Ecdysozoa</taxon>
        <taxon>Nematoda</taxon>
        <taxon>Chromadorea</taxon>
        <taxon>Rhabditida</taxon>
        <taxon>Rhabditina</taxon>
        <taxon>Rhabditomorpha</taxon>
        <taxon>Strongyloidea</taxon>
        <taxon>Strongylidae</taxon>
        <taxon>Strongylus</taxon>
    </lineage>
</organism>
<reference evidence="5 6" key="1">
    <citation type="submission" date="2018-11" db="EMBL/GenBank/DDBJ databases">
        <authorList>
            <consortium name="Pathogen Informatics"/>
        </authorList>
    </citation>
    <scope>NUCLEOTIDE SEQUENCE [LARGE SCALE GENOMIC DNA]</scope>
</reference>
<protein>
    <recommendedName>
        <fullName evidence="4">Leprecan-like alpha-helical domain-containing protein</fullName>
    </recommendedName>
</protein>
<dbReference type="AlphaFoldDB" id="A0A3P7I3K6"/>
<dbReference type="GO" id="GO:0030199">
    <property type="term" value="P:collagen fibril organization"/>
    <property type="evidence" value="ECO:0007669"/>
    <property type="project" value="TreeGrafter"/>
</dbReference>
<dbReference type="InterPro" id="IPR052284">
    <property type="entry name" value="Collagen_mod_leprecan"/>
</dbReference>
<dbReference type="GO" id="GO:0005783">
    <property type="term" value="C:endoplasmic reticulum"/>
    <property type="evidence" value="ECO:0007669"/>
    <property type="project" value="TreeGrafter"/>
</dbReference>
<sequence length="201" mass="24433">MAFVFIDRARTSPDEPQLTFEDLYLYGKYDYTDGNWPSCVAFMRRAMEDFHYEFFKNLCILKRFYGLSLRYFEDELVWCRQKCTQQIEPPDESIFSQKHAHSERAICLLRCKRDKFTENRPPLKKMNTFFDFVERKPYQYMHICYWRMGELEMAVKSAYTFLVKNPDHKDTLDGMAFYMEQPGYDDSMLIDLLRRPYEVYN</sequence>
<accession>A0A3P7I3K6</accession>
<dbReference type="GO" id="GO:0005518">
    <property type="term" value="F:collagen binding"/>
    <property type="evidence" value="ECO:0007669"/>
    <property type="project" value="TreeGrafter"/>
</dbReference>
<dbReference type="InterPro" id="IPR011990">
    <property type="entry name" value="TPR-like_helical_dom_sf"/>
</dbReference>
<evidence type="ECO:0000256" key="1">
    <source>
        <dbReference type="ARBA" id="ARBA00006487"/>
    </source>
</evidence>
<dbReference type="Gene3D" id="1.25.40.10">
    <property type="entry name" value="Tetratricopeptide repeat domain"/>
    <property type="match status" value="1"/>
</dbReference>
<keyword evidence="2" id="KW-0732">Signal</keyword>
<proteinExistence type="inferred from homology"/>
<evidence type="ECO:0000256" key="2">
    <source>
        <dbReference type="ARBA" id="ARBA00022729"/>
    </source>
</evidence>
<name>A0A3P7I3K6_STRVU</name>
<evidence type="ECO:0000313" key="5">
    <source>
        <dbReference type="EMBL" id="VDM67290.1"/>
    </source>
</evidence>
<dbReference type="InterPro" id="IPR056585">
    <property type="entry name" value="Leprecan_dom"/>
</dbReference>
<dbReference type="PANTHER" id="PTHR13986">
    <property type="entry name" value="PROTEIN LYSINE HYDROXYLATION COMPLEX COMPONENT"/>
    <property type="match status" value="1"/>
</dbReference>
<dbReference type="EMBL" id="UYYB01005096">
    <property type="protein sequence ID" value="VDM67290.1"/>
    <property type="molecule type" value="Genomic_DNA"/>
</dbReference>
<keyword evidence="3" id="KW-0325">Glycoprotein</keyword>
<gene>
    <name evidence="5" type="ORF">SVUK_LOCUS2288</name>
</gene>
<keyword evidence="6" id="KW-1185">Reference proteome</keyword>
<feature type="domain" description="Leprecan-like alpha-helical" evidence="4">
    <location>
        <begin position="69"/>
        <end position="198"/>
    </location>
</feature>
<dbReference type="Pfam" id="PF23557">
    <property type="entry name" value="TPR_leprecan"/>
    <property type="match status" value="1"/>
</dbReference>
<dbReference type="OrthoDB" id="8517835at2759"/>
<comment type="similarity">
    <text evidence="1">Belongs to the leprecan family.</text>
</comment>
<evidence type="ECO:0000313" key="6">
    <source>
        <dbReference type="Proteomes" id="UP000270094"/>
    </source>
</evidence>